<evidence type="ECO:0000313" key="2">
    <source>
        <dbReference type="EMBL" id="QKG92040.1"/>
    </source>
</evidence>
<dbReference type="GO" id="GO:0004553">
    <property type="term" value="F:hydrolase activity, hydrolyzing O-glycosyl compounds"/>
    <property type="evidence" value="ECO:0007669"/>
    <property type="project" value="InterPro"/>
</dbReference>
<feature type="domain" description="UDP-N-acetylglucosamine 2-epimerase" evidence="1">
    <location>
        <begin position="24"/>
        <end position="371"/>
    </location>
</feature>
<organism evidence="2 3">
    <name type="scientific">Halorubrum salinarum</name>
    <dbReference type="NCBI Taxonomy" id="2739057"/>
    <lineage>
        <taxon>Archaea</taxon>
        <taxon>Methanobacteriati</taxon>
        <taxon>Methanobacteriota</taxon>
        <taxon>Stenosarchaea group</taxon>
        <taxon>Halobacteria</taxon>
        <taxon>Halobacteriales</taxon>
        <taxon>Haloferacaceae</taxon>
        <taxon>Halorubrum</taxon>
    </lineage>
</organism>
<dbReference type="KEGG" id="hsai:HPS36_03940"/>
<dbReference type="PANTHER" id="PTHR43174:SF3">
    <property type="entry name" value="UDP-N-ACETYLGLUCOSAMINE 2-EPIMERASE"/>
    <property type="match status" value="1"/>
</dbReference>
<dbReference type="GO" id="GO:0006047">
    <property type="term" value="P:UDP-N-acetylglucosamine metabolic process"/>
    <property type="evidence" value="ECO:0007669"/>
    <property type="project" value="InterPro"/>
</dbReference>
<dbReference type="Pfam" id="PF02350">
    <property type="entry name" value="Epimerase_2"/>
    <property type="match status" value="1"/>
</dbReference>
<dbReference type="NCBIfam" id="TIGR03568">
    <property type="entry name" value="NeuC_NnaA"/>
    <property type="match status" value="1"/>
</dbReference>
<dbReference type="InterPro" id="IPR003331">
    <property type="entry name" value="UDP_GlcNAc_Epimerase_2_dom"/>
</dbReference>
<protein>
    <submittedName>
        <fullName evidence="2">UDP-N-acetylglucosamine 2-epimerase (Hydrolyzing)</fullName>
        <ecNumber evidence="2">3.2.1.183</ecNumber>
    </submittedName>
</protein>
<dbReference type="SUPFAM" id="SSF53756">
    <property type="entry name" value="UDP-Glycosyltransferase/glycogen phosphorylase"/>
    <property type="match status" value="1"/>
</dbReference>
<keyword evidence="3" id="KW-1185">Reference proteome</keyword>
<dbReference type="InterPro" id="IPR029767">
    <property type="entry name" value="WecB-like"/>
</dbReference>
<dbReference type="AlphaFoldDB" id="A0A7D4BR20"/>
<reference evidence="2 3" key="1">
    <citation type="submission" date="2020-05" db="EMBL/GenBank/DDBJ databases">
        <title>Halorubrum RHB-C sp.nov., an extremely halophilic archaeon isolated from solar salt farm.</title>
        <authorList>
            <person name="Ho H."/>
            <person name="Danganan R.E."/>
            <person name="Dedeles G.R."/>
            <person name="Kim S.-G."/>
        </authorList>
    </citation>
    <scope>NUCLEOTIDE SEQUENCE [LARGE SCALE GENOMIC DNA]</scope>
    <source>
        <strain evidence="2 3">RHB-C</strain>
    </source>
</reference>
<dbReference type="Proteomes" id="UP000505020">
    <property type="component" value="Chromosome"/>
</dbReference>
<dbReference type="PANTHER" id="PTHR43174">
    <property type="entry name" value="UDP-N-ACETYLGLUCOSAMINE 2-EPIMERASE"/>
    <property type="match status" value="1"/>
</dbReference>
<sequence>MTTTVVSVVTSRSQYARVKTALQALTEDDRVDFYLIVSGGALVHRFGDLSDIISEAGMEIDKKIHTLLEAGEPVAQAKTTGMGLVEYATAFEELDPDMMLTSGDRHETIASSLAASYLNIPVVHLEGGEITGSIDDKVRHATTKMADYHFVSTKRSKEIVSQLGEPADRIYRTGCPSIELAEQVVQEERTEYDPQTEYGGVGDTVDVSQDYIVIQYHPLPTEYKSNYDKTQELITAYEQLDIQAFWFWPNMDAGTDQVSKAIREYREQQDADGVRFFISLDPHDYLTLVKNAACMLGNSSVGIRECSYFGTPAVNIGERQQSREQGPNVLDVDCDADKIAEGVRSQLQHGSYPQSMIYGNGNAAQKITDTIVELDPELKPPMTPDLVGYQEKIDQ</sequence>
<dbReference type="InterPro" id="IPR020004">
    <property type="entry name" value="UDP-GlcNAc_Epase"/>
</dbReference>
<gene>
    <name evidence="2" type="primary">neuC</name>
    <name evidence="2" type="ORF">HPS36_03940</name>
</gene>
<keyword evidence="2" id="KW-0378">Hydrolase</keyword>
<dbReference type="RefSeq" id="WP_173228589.1">
    <property type="nucleotide sequence ID" value="NZ_CP053941.1"/>
</dbReference>
<keyword evidence="2" id="KW-0326">Glycosidase</keyword>
<proteinExistence type="predicted"/>
<evidence type="ECO:0000313" key="3">
    <source>
        <dbReference type="Proteomes" id="UP000505020"/>
    </source>
</evidence>
<name>A0A7D4BR20_9EURY</name>
<dbReference type="EC" id="3.2.1.183" evidence="2"/>
<evidence type="ECO:0000259" key="1">
    <source>
        <dbReference type="Pfam" id="PF02350"/>
    </source>
</evidence>
<accession>A0A7D4BR20</accession>
<dbReference type="Gene3D" id="3.40.50.2000">
    <property type="entry name" value="Glycogen Phosphorylase B"/>
    <property type="match status" value="2"/>
</dbReference>
<dbReference type="GeneID" id="55594124"/>
<dbReference type="EMBL" id="CP053941">
    <property type="protein sequence ID" value="QKG92040.1"/>
    <property type="molecule type" value="Genomic_DNA"/>
</dbReference>